<evidence type="ECO:0000256" key="3">
    <source>
        <dbReference type="ARBA" id="ARBA00022737"/>
    </source>
</evidence>
<keyword evidence="3" id="KW-0677">Repeat</keyword>
<dbReference type="InterPro" id="IPR001680">
    <property type="entry name" value="WD40_rpt"/>
</dbReference>
<proteinExistence type="predicted"/>
<comment type="subcellular location">
    <subcellularLocation>
        <location evidence="1">Nucleus</location>
    </subcellularLocation>
</comment>
<dbReference type="AlphaFoldDB" id="A0AAV5L609"/>
<organism evidence="6 7">
    <name type="scientific">Rubroshorea leprosula</name>
    <dbReference type="NCBI Taxonomy" id="152421"/>
    <lineage>
        <taxon>Eukaryota</taxon>
        <taxon>Viridiplantae</taxon>
        <taxon>Streptophyta</taxon>
        <taxon>Embryophyta</taxon>
        <taxon>Tracheophyta</taxon>
        <taxon>Spermatophyta</taxon>
        <taxon>Magnoliopsida</taxon>
        <taxon>eudicotyledons</taxon>
        <taxon>Gunneridae</taxon>
        <taxon>Pentapetalae</taxon>
        <taxon>rosids</taxon>
        <taxon>malvids</taxon>
        <taxon>Malvales</taxon>
        <taxon>Dipterocarpaceae</taxon>
        <taxon>Rubroshorea</taxon>
    </lineage>
</organism>
<evidence type="ECO:0000256" key="5">
    <source>
        <dbReference type="PROSITE-ProRule" id="PRU00221"/>
    </source>
</evidence>
<dbReference type="GO" id="GO:0005730">
    <property type="term" value="C:nucleolus"/>
    <property type="evidence" value="ECO:0007669"/>
    <property type="project" value="TreeGrafter"/>
</dbReference>
<dbReference type="PROSITE" id="PS50294">
    <property type="entry name" value="WD_REPEATS_REGION"/>
    <property type="match status" value="1"/>
</dbReference>
<dbReference type="InterPro" id="IPR036322">
    <property type="entry name" value="WD40_repeat_dom_sf"/>
</dbReference>
<dbReference type="Gene3D" id="2.130.10.10">
    <property type="entry name" value="YVTN repeat-like/Quinoprotein amine dehydrogenase"/>
    <property type="match status" value="1"/>
</dbReference>
<keyword evidence="2 5" id="KW-0853">WD repeat</keyword>
<dbReference type="PANTHER" id="PTHR19848:SF0">
    <property type="entry name" value="NOTCHLESS PROTEIN HOMOLOG 1"/>
    <property type="match status" value="1"/>
</dbReference>
<evidence type="ECO:0000256" key="2">
    <source>
        <dbReference type="ARBA" id="ARBA00022574"/>
    </source>
</evidence>
<evidence type="ECO:0000256" key="4">
    <source>
        <dbReference type="ARBA" id="ARBA00023242"/>
    </source>
</evidence>
<dbReference type="SUPFAM" id="SSF50978">
    <property type="entry name" value="WD40 repeat-like"/>
    <property type="match status" value="1"/>
</dbReference>
<reference evidence="6 7" key="1">
    <citation type="journal article" date="2021" name="Commun. Biol.">
        <title>The genome of Shorea leprosula (Dipterocarpaceae) highlights the ecological relevance of drought in aseasonal tropical rainforests.</title>
        <authorList>
            <person name="Ng K.K.S."/>
            <person name="Kobayashi M.J."/>
            <person name="Fawcett J.A."/>
            <person name="Hatakeyama M."/>
            <person name="Paape T."/>
            <person name="Ng C.H."/>
            <person name="Ang C.C."/>
            <person name="Tnah L.H."/>
            <person name="Lee C.T."/>
            <person name="Nishiyama T."/>
            <person name="Sese J."/>
            <person name="O'Brien M.J."/>
            <person name="Copetti D."/>
            <person name="Mohd Noor M.I."/>
            <person name="Ong R.C."/>
            <person name="Putra M."/>
            <person name="Sireger I.Z."/>
            <person name="Indrioko S."/>
            <person name="Kosugi Y."/>
            <person name="Izuno A."/>
            <person name="Isagi Y."/>
            <person name="Lee S.L."/>
            <person name="Shimizu K.K."/>
        </authorList>
    </citation>
    <scope>NUCLEOTIDE SEQUENCE [LARGE SCALE GENOMIC DNA]</scope>
    <source>
        <strain evidence="6">214</strain>
    </source>
</reference>
<dbReference type="PROSITE" id="PS00678">
    <property type="entry name" value="WD_REPEATS_1"/>
    <property type="match status" value="1"/>
</dbReference>
<feature type="repeat" description="WD" evidence="5">
    <location>
        <begin position="50"/>
        <end position="85"/>
    </location>
</feature>
<dbReference type="InterPro" id="IPR019775">
    <property type="entry name" value="WD40_repeat_CS"/>
</dbReference>
<dbReference type="InterPro" id="IPR015943">
    <property type="entry name" value="WD40/YVTN_repeat-like_dom_sf"/>
</dbReference>
<dbReference type="SMART" id="SM00320">
    <property type="entry name" value="WD40"/>
    <property type="match status" value="2"/>
</dbReference>
<keyword evidence="4" id="KW-0539">Nucleus</keyword>
<keyword evidence="7" id="KW-1185">Reference proteome</keyword>
<dbReference type="Proteomes" id="UP001054252">
    <property type="component" value="Unassembled WGS sequence"/>
</dbReference>
<accession>A0AAV5L609</accession>
<dbReference type="Pfam" id="PF00400">
    <property type="entry name" value="WD40"/>
    <property type="match status" value="2"/>
</dbReference>
<evidence type="ECO:0000256" key="1">
    <source>
        <dbReference type="ARBA" id="ARBA00004123"/>
    </source>
</evidence>
<dbReference type="PANTHER" id="PTHR19848">
    <property type="entry name" value="WD40 REPEAT PROTEIN"/>
    <property type="match status" value="1"/>
</dbReference>
<protein>
    <submittedName>
        <fullName evidence="6">Uncharacterized protein</fullName>
    </submittedName>
</protein>
<evidence type="ECO:0000313" key="6">
    <source>
        <dbReference type="EMBL" id="GKV32582.1"/>
    </source>
</evidence>
<sequence length="85" mass="9209">MTEDLLTGPLRSLLVNHVCFSPDGQWIASASFDKSVKLSNGTAGESITTFHGHVGPVYQMSWSADGRLLLSGSKDSSLKVWDIRT</sequence>
<dbReference type="EMBL" id="BPVZ01000096">
    <property type="protein sequence ID" value="GKV32582.1"/>
    <property type="molecule type" value="Genomic_DNA"/>
</dbReference>
<evidence type="ECO:0000313" key="7">
    <source>
        <dbReference type="Proteomes" id="UP001054252"/>
    </source>
</evidence>
<comment type="caution">
    <text evidence="6">The sequence shown here is derived from an EMBL/GenBank/DDBJ whole genome shotgun (WGS) entry which is preliminary data.</text>
</comment>
<dbReference type="PROSITE" id="PS50082">
    <property type="entry name" value="WD_REPEATS_2"/>
    <property type="match status" value="1"/>
</dbReference>
<name>A0AAV5L609_9ROSI</name>
<gene>
    <name evidence="6" type="ORF">SLEP1_g41177</name>
</gene>
<dbReference type="GO" id="GO:0000027">
    <property type="term" value="P:ribosomal large subunit assembly"/>
    <property type="evidence" value="ECO:0007669"/>
    <property type="project" value="TreeGrafter"/>
</dbReference>